<comment type="caution">
    <text evidence="3">The sequence shown here is derived from an EMBL/GenBank/DDBJ whole genome shotgun (WGS) entry which is preliminary data.</text>
</comment>
<dbReference type="EMBL" id="BARV01018244">
    <property type="protein sequence ID" value="GAI31761.1"/>
    <property type="molecule type" value="Genomic_DNA"/>
</dbReference>
<dbReference type="PANTHER" id="PTHR21240">
    <property type="entry name" value="2-AMINO-3-CARBOXYLMUCONATE-6-SEMIALDEHYDE DECARBOXYLASE"/>
    <property type="match status" value="1"/>
</dbReference>
<gene>
    <name evidence="3" type="ORF">S06H3_30905</name>
</gene>
<proteinExistence type="predicted"/>
<evidence type="ECO:0000256" key="1">
    <source>
        <dbReference type="ARBA" id="ARBA00023239"/>
    </source>
</evidence>
<evidence type="ECO:0000259" key="2">
    <source>
        <dbReference type="Pfam" id="PF04909"/>
    </source>
</evidence>
<dbReference type="GO" id="GO:0019748">
    <property type="term" value="P:secondary metabolic process"/>
    <property type="evidence" value="ECO:0007669"/>
    <property type="project" value="TreeGrafter"/>
</dbReference>
<feature type="domain" description="Amidohydrolase-related" evidence="2">
    <location>
        <begin position="17"/>
        <end position="269"/>
    </location>
</feature>
<dbReference type="Pfam" id="PF04909">
    <property type="entry name" value="Amidohydro_2"/>
    <property type="match status" value="1"/>
</dbReference>
<dbReference type="InterPro" id="IPR032466">
    <property type="entry name" value="Metal_Hydrolase"/>
</dbReference>
<dbReference type="SUPFAM" id="SSF51556">
    <property type="entry name" value="Metallo-dependent hydrolases"/>
    <property type="match status" value="1"/>
</dbReference>
<dbReference type="GO" id="GO:0016787">
    <property type="term" value="F:hydrolase activity"/>
    <property type="evidence" value="ECO:0007669"/>
    <property type="project" value="InterPro"/>
</dbReference>
<name>X1NNH1_9ZZZZ</name>
<dbReference type="PANTHER" id="PTHR21240:SF28">
    <property type="entry name" value="ISO-OROTATE DECARBOXYLASE (EUROFUNG)"/>
    <property type="match status" value="1"/>
</dbReference>
<protein>
    <recommendedName>
        <fullName evidence="2">Amidohydrolase-related domain-containing protein</fullName>
    </recommendedName>
</protein>
<dbReference type="GO" id="GO:0005737">
    <property type="term" value="C:cytoplasm"/>
    <property type="evidence" value="ECO:0007669"/>
    <property type="project" value="TreeGrafter"/>
</dbReference>
<dbReference type="GO" id="GO:0016831">
    <property type="term" value="F:carboxy-lyase activity"/>
    <property type="evidence" value="ECO:0007669"/>
    <property type="project" value="InterPro"/>
</dbReference>
<dbReference type="CDD" id="cd01292">
    <property type="entry name" value="metallo-dependent_hydrolases"/>
    <property type="match status" value="1"/>
</dbReference>
<accession>X1NNH1</accession>
<dbReference type="AlphaFoldDB" id="X1NNH1"/>
<dbReference type="InterPro" id="IPR032465">
    <property type="entry name" value="ACMSD"/>
</dbReference>
<organism evidence="3">
    <name type="scientific">marine sediment metagenome</name>
    <dbReference type="NCBI Taxonomy" id="412755"/>
    <lineage>
        <taxon>unclassified sequences</taxon>
        <taxon>metagenomes</taxon>
        <taxon>ecological metagenomes</taxon>
    </lineage>
</organism>
<dbReference type="Gene3D" id="3.20.20.140">
    <property type="entry name" value="Metal-dependent hydrolases"/>
    <property type="match status" value="1"/>
</dbReference>
<sequence>MLKTKQSVIERPAYAVIDVHNHLGGGKDHLTPDRVRHYLAEMDAAGVRTVVNLDGRWGPRLKETLSALDEAYPGRFLTFALLNFSGIDNENWSQREARRLEESFQAGAKGLKFHKTLGLSYRYRSGELMPVNDPKLDPVWEMCAKYNRPVMIHSADPAAFFTLLDRFNERWHELNVHPNWLFHGERFPSRDEILTQRNRVIARHPKTTFICAHFANNPEDLAAVGRWLDSYPNMYVDVDARISELGRQPYTARRFFLKYQDRIMFGTDTAPNRDAYRM</sequence>
<reference evidence="3" key="1">
    <citation type="journal article" date="2014" name="Front. Microbiol.">
        <title>High frequency of phylogenetically diverse reductive dehalogenase-homologous genes in deep subseafloor sedimentary metagenomes.</title>
        <authorList>
            <person name="Kawai M."/>
            <person name="Futagami T."/>
            <person name="Toyoda A."/>
            <person name="Takaki Y."/>
            <person name="Nishi S."/>
            <person name="Hori S."/>
            <person name="Arai W."/>
            <person name="Tsubouchi T."/>
            <person name="Morono Y."/>
            <person name="Uchiyama I."/>
            <person name="Ito T."/>
            <person name="Fujiyama A."/>
            <person name="Inagaki F."/>
            <person name="Takami H."/>
        </authorList>
    </citation>
    <scope>NUCLEOTIDE SEQUENCE</scope>
    <source>
        <strain evidence="3">Expedition CK06-06</strain>
    </source>
</reference>
<keyword evidence="1" id="KW-0456">Lyase</keyword>
<feature type="non-terminal residue" evidence="3">
    <location>
        <position position="278"/>
    </location>
</feature>
<evidence type="ECO:0000313" key="3">
    <source>
        <dbReference type="EMBL" id="GAI31761.1"/>
    </source>
</evidence>
<dbReference type="InterPro" id="IPR006680">
    <property type="entry name" value="Amidohydro-rel"/>
</dbReference>